<evidence type="ECO:0000313" key="3">
    <source>
        <dbReference type="Proteomes" id="UP000199513"/>
    </source>
</evidence>
<dbReference type="RefSeq" id="WP_091548757.1">
    <property type="nucleotide sequence ID" value="NZ_FONY01000037.1"/>
</dbReference>
<dbReference type="InterPro" id="IPR045746">
    <property type="entry name" value="ACT14924-like_Acyltransf_dom"/>
</dbReference>
<organism evidence="2 3">
    <name type="scientific">Thermoflexibacter ruber</name>
    <dbReference type="NCBI Taxonomy" id="1003"/>
    <lineage>
        <taxon>Bacteria</taxon>
        <taxon>Pseudomonadati</taxon>
        <taxon>Bacteroidota</taxon>
        <taxon>Cytophagia</taxon>
        <taxon>Cytophagales</taxon>
        <taxon>Thermoflexibacteraceae</taxon>
        <taxon>Thermoflexibacter</taxon>
    </lineage>
</organism>
<feature type="domain" description="Phospholipid/glycerol acyltransferase" evidence="1">
    <location>
        <begin position="82"/>
        <end position="212"/>
    </location>
</feature>
<name>A0A1I2IW57_9BACT</name>
<dbReference type="OrthoDB" id="1113830at2"/>
<evidence type="ECO:0000313" key="2">
    <source>
        <dbReference type="EMBL" id="SFF45938.1"/>
    </source>
</evidence>
<reference evidence="2 3" key="1">
    <citation type="submission" date="2016-10" db="EMBL/GenBank/DDBJ databases">
        <authorList>
            <person name="de Groot N.N."/>
        </authorList>
    </citation>
    <scope>NUCLEOTIDE SEQUENCE [LARGE SCALE GENOMIC DNA]</scope>
    <source>
        <strain>GEY</strain>
        <strain evidence="3">DSM 9560</strain>
    </source>
</reference>
<dbReference type="Proteomes" id="UP000199513">
    <property type="component" value="Unassembled WGS sequence"/>
</dbReference>
<sequence>MTTQLISKEEIIQGIGLKKYHLAWMADFIMQALGLHQINQFYAALPSQTDGLSFLATAMKNLKVNFPVPENDWANIPREGAFISVSNHPFGMLDGILLIMILGKIRPDAKVMANFLLQRIEPIKHFFISVDPFETANQTTRSLAGTKLTLQHLKDGHPVGIFPAGEVSSYQKKKDLLENIPFKIQDRTWQLPVMKIIRKAQVPVLPVYFHGQNSPLFHFLGRIHPLLRTTRLINEFLNKRNKTIPIRIGSPISVENQNEFEKLEDLAAFLKKETYSLSKTIKNMVA</sequence>
<dbReference type="EMBL" id="FONY01000037">
    <property type="protein sequence ID" value="SFF45938.1"/>
    <property type="molecule type" value="Genomic_DNA"/>
</dbReference>
<dbReference type="CDD" id="cd07986">
    <property type="entry name" value="LPLAT_ACT14924-like"/>
    <property type="match status" value="1"/>
</dbReference>
<protein>
    <submittedName>
        <fullName evidence="2">Putative hemolysin</fullName>
    </submittedName>
</protein>
<dbReference type="GO" id="GO:0016746">
    <property type="term" value="F:acyltransferase activity"/>
    <property type="evidence" value="ECO:0007669"/>
    <property type="project" value="InterPro"/>
</dbReference>
<dbReference type="AlphaFoldDB" id="A0A1I2IW57"/>
<evidence type="ECO:0000259" key="1">
    <source>
        <dbReference type="SMART" id="SM00563"/>
    </source>
</evidence>
<dbReference type="SUPFAM" id="SSF69593">
    <property type="entry name" value="Glycerol-3-phosphate (1)-acyltransferase"/>
    <property type="match status" value="1"/>
</dbReference>
<dbReference type="STRING" id="1003.SAMN04488541_10372"/>
<gene>
    <name evidence="2" type="ORF">SAMN04488541_10372</name>
</gene>
<keyword evidence="3" id="KW-1185">Reference proteome</keyword>
<dbReference type="SMART" id="SM00563">
    <property type="entry name" value="PlsC"/>
    <property type="match status" value="1"/>
</dbReference>
<accession>A0A1I2IW57</accession>
<dbReference type="Pfam" id="PF19576">
    <property type="entry name" value="Acyltransf_2"/>
    <property type="match status" value="1"/>
</dbReference>
<dbReference type="InterPro" id="IPR002123">
    <property type="entry name" value="Plipid/glycerol_acylTrfase"/>
</dbReference>
<proteinExistence type="predicted"/>